<dbReference type="GO" id="GO:1901524">
    <property type="term" value="P:regulation of mitophagy"/>
    <property type="evidence" value="ECO:0007669"/>
    <property type="project" value="EnsemblFungi"/>
</dbReference>
<dbReference type="Pfam" id="PF06741">
    <property type="entry name" value="LsmAD"/>
    <property type="match status" value="1"/>
</dbReference>
<dbReference type="GO" id="GO:0042149">
    <property type="term" value="P:cellular response to glucose starvation"/>
    <property type="evidence" value="ECO:0007669"/>
    <property type="project" value="EnsemblFungi"/>
</dbReference>
<dbReference type="RefSeq" id="XP_003681900.1">
    <property type="nucleotide sequence ID" value="XM_003681852.1"/>
</dbReference>
<feature type="domain" description="LsmAD" evidence="2">
    <location>
        <begin position="222"/>
        <end position="294"/>
    </location>
</feature>
<dbReference type="HOGENOM" id="CLU_009985_0_0_1"/>
<dbReference type="GO" id="GO:0034063">
    <property type="term" value="P:stress granule assembly"/>
    <property type="evidence" value="ECO:0007669"/>
    <property type="project" value="EnsemblFungi"/>
</dbReference>
<dbReference type="InterPro" id="IPR045117">
    <property type="entry name" value="ATXN2-like"/>
</dbReference>
<dbReference type="eggNOG" id="KOG2375">
    <property type="taxonomic scope" value="Eukaryota"/>
</dbReference>
<feature type="compositionally biased region" description="Polar residues" evidence="1">
    <location>
        <begin position="321"/>
        <end position="331"/>
    </location>
</feature>
<feature type="compositionally biased region" description="Basic residues" evidence="1">
    <location>
        <begin position="719"/>
        <end position="729"/>
    </location>
</feature>
<organism evidence="3 4">
    <name type="scientific">Torulaspora delbrueckii</name>
    <name type="common">Yeast</name>
    <name type="synonym">Candida colliculosa</name>
    <dbReference type="NCBI Taxonomy" id="4950"/>
    <lineage>
        <taxon>Eukaryota</taxon>
        <taxon>Fungi</taxon>
        <taxon>Dikarya</taxon>
        <taxon>Ascomycota</taxon>
        <taxon>Saccharomycotina</taxon>
        <taxon>Saccharomycetes</taxon>
        <taxon>Saccharomycetales</taxon>
        <taxon>Saccharomycetaceae</taxon>
        <taxon>Torulaspora</taxon>
    </lineage>
</organism>
<feature type="compositionally biased region" description="Polar residues" evidence="1">
    <location>
        <begin position="14"/>
        <end position="24"/>
    </location>
</feature>
<dbReference type="OrthoDB" id="2275718at2759"/>
<feature type="compositionally biased region" description="Polar residues" evidence="1">
    <location>
        <begin position="463"/>
        <end position="478"/>
    </location>
</feature>
<dbReference type="InterPro" id="IPR009604">
    <property type="entry name" value="LsmAD_domain"/>
</dbReference>
<proteinExistence type="predicted"/>
<dbReference type="InterPro" id="IPR025852">
    <property type="entry name" value="SM_dom_ATX"/>
</dbReference>
<accession>G8ZVP5</accession>
<feature type="region of interest" description="Disordered" evidence="1">
    <location>
        <begin position="655"/>
        <end position="679"/>
    </location>
</feature>
<keyword evidence="4" id="KW-1185">Reference proteome</keyword>
<reference evidence="3 4" key="1">
    <citation type="journal article" date="2011" name="Proc. Natl. Acad. Sci. U.S.A.">
        <title>Evolutionary erosion of yeast sex chromosomes by mating-type switching accidents.</title>
        <authorList>
            <person name="Gordon J.L."/>
            <person name="Armisen D."/>
            <person name="Proux-Wera E."/>
            <person name="Oheigeartaigh S.S."/>
            <person name="Byrne K.P."/>
            <person name="Wolfe K.H."/>
        </authorList>
    </citation>
    <scope>NUCLEOTIDE SEQUENCE [LARGE SCALE GENOMIC DNA]</scope>
    <source>
        <strain evidence="4">ATCC 10662 / CBS 1146 / NBRC 0425 / NCYC 2629 / NRRL Y-866</strain>
    </source>
</reference>
<dbReference type="Proteomes" id="UP000005627">
    <property type="component" value="Chromosome 5"/>
</dbReference>
<feature type="region of interest" description="Disordered" evidence="1">
    <location>
        <begin position="301"/>
        <end position="331"/>
    </location>
</feature>
<dbReference type="GO" id="GO:0044877">
    <property type="term" value="F:protein-containing complex binding"/>
    <property type="evidence" value="ECO:0007669"/>
    <property type="project" value="EnsemblFungi"/>
</dbReference>
<dbReference type="GO" id="GO:0045727">
    <property type="term" value="P:positive regulation of translation"/>
    <property type="evidence" value="ECO:0007669"/>
    <property type="project" value="EnsemblFungi"/>
</dbReference>
<gene>
    <name evidence="3" type="primary">TDEL0E04460</name>
    <name evidence="3" type="ORF">TDEL_0E04460</name>
</gene>
<dbReference type="EMBL" id="HE616746">
    <property type="protein sequence ID" value="CCE92689.1"/>
    <property type="molecule type" value="Genomic_DNA"/>
</dbReference>
<dbReference type="GO" id="GO:0005840">
    <property type="term" value="C:ribosome"/>
    <property type="evidence" value="ECO:0007669"/>
    <property type="project" value="EnsemblFungi"/>
</dbReference>
<dbReference type="PANTHER" id="PTHR12854:SF7">
    <property type="entry name" value="ATAXIN-2 HOMOLOG"/>
    <property type="match status" value="1"/>
</dbReference>
<evidence type="ECO:0000256" key="1">
    <source>
        <dbReference type="SAM" id="MobiDB-lite"/>
    </source>
</evidence>
<dbReference type="GO" id="GO:1904262">
    <property type="term" value="P:negative regulation of TORC1 signaling"/>
    <property type="evidence" value="ECO:0007669"/>
    <property type="project" value="EnsemblFungi"/>
</dbReference>
<feature type="region of interest" description="Disordered" evidence="1">
    <location>
        <begin position="1"/>
        <end position="41"/>
    </location>
</feature>
<name>G8ZVP5_TORDE</name>
<feature type="region of interest" description="Disordered" evidence="1">
    <location>
        <begin position="144"/>
        <end position="174"/>
    </location>
</feature>
<dbReference type="GeneID" id="11504090"/>
<dbReference type="PANTHER" id="PTHR12854">
    <property type="entry name" value="ATAXIN 2-RELATED"/>
    <property type="match status" value="1"/>
</dbReference>
<evidence type="ECO:0000313" key="3">
    <source>
        <dbReference type="EMBL" id="CCE92689.1"/>
    </source>
</evidence>
<dbReference type="KEGG" id="tdl:TDEL_0E04460"/>
<dbReference type="GO" id="GO:0005829">
    <property type="term" value="C:cytosol"/>
    <property type="evidence" value="ECO:0007669"/>
    <property type="project" value="EnsemblFungi"/>
</dbReference>
<dbReference type="GO" id="GO:0043007">
    <property type="term" value="P:maintenance of rDNA"/>
    <property type="evidence" value="ECO:0007669"/>
    <property type="project" value="EnsemblFungi"/>
</dbReference>
<sequence>MRGNFNNRRRDHGNYTNGNTSANVSGTPGSGNQPGGSSSFYESAETTKAFNDRLDYLLANSIGSEVIATVTSAVKYSGLLVACNLESSNGVDIVLKYPKIIDTGFVDDIEELSEQLGDTLLIKGGDVGELEVKAPDFTLDEKWEQAKKQESEEKKAKDDQSEKRSSGFKTDTDISRGKVEVKERELQKWTPDAGDEDLNVLSQTLEDSSSTWDQFTVNEEKFGVRSTFDEHLYTTKINKKDPNYEKRLKEAERIAKEIESQGSSGNIHLAEDRGHVVDDSGLDEEDLYSGVDRRGNDLLAALKSSSKPSPAKPSKYIAPTLRNQPHNTDPAIISSTTAKNIVEKPVAAPSIIVKEQPSEQQVNPAPKALRSEVPVKPAAKVPQRKEIPPKKHVTSKEAQIEELRKFSQKFKVPYDVPEDLKDILKNSSLKSDPSLPPKPSRGSNGKPSLPATPVGAKADLKKNPNNSKVTSQSQTPLHSPSSGRVSVSSKRRNAVPFFGSKAPQPDNNKKELFSKNFNMFTKAKEAYNKKAKQQESENKSMEPFFIEKPYFTAPTWVNTVEQSYKNLFPDERTAIQKTQMNLQQRQMNSMSAAATTAAANQQMGVVMGNMMRFPMGPGSSPNPMMNGMAGNMGMYMPFQPQPMFYPSMPHMMSMMGGSEDGGGSPSPQGLSPHIPPAYLNNAPGSPMGAYGYPGMPFQTMMGNGGNPGTGGGNSNYRQNYHHGGHSHHRNNQDNH</sequence>
<feature type="region of interest" description="Disordered" evidence="1">
    <location>
        <begin position="353"/>
        <end position="399"/>
    </location>
</feature>
<feature type="compositionally biased region" description="Low complexity" evidence="1">
    <location>
        <begin position="479"/>
        <end position="488"/>
    </location>
</feature>
<dbReference type="GO" id="GO:0010494">
    <property type="term" value="C:cytoplasmic stress granule"/>
    <property type="evidence" value="ECO:0007669"/>
    <property type="project" value="EnsemblFungi"/>
</dbReference>
<feature type="compositionally biased region" description="Basic and acidic residues" evidence="1">
    <location>
        <begin position="269"/>
        <end position="278"/>
    </location>
</feature>
<feature type="compositionally biased region" description="Gly residues" evidence="1">
    <location>
        <begin position="703"/>
        <end position="713"/>
    </location>
</feature>
<feature type="compositionally biased region" description="Low complexity" evidence="1">
    <location>
        <begin position="301"/>
        <end position="315"/>
    </location>
</feature>
<dbReference type="AlphaFoldDB" id="G8ZVP5"/>
<evidence type="ECO:0000259" key="2">
    <source>
        <dbReference type="SMART" id="SM01272"/>
    </source>
</evidence>
<protein>
    <recommendedName>
        <fullName evidence="2">LsmAD domain-containing protein</fullName>
    </recommendedName>
</protein>
<dbReference type="STRING" id="1076872.G8ZVP5"/>
<dbReference type="SMART" id="SM01272">
    <property type="entry name" value="LsmAD"/>
    <property type="match status" value="1"/>
</dbReference>
<feature type="region of interest" description="Disordered" evidence="1">
    <location>
        <begin position="703"/>
        <end position="735"/>
    </location>
</feature>
<evidence type="ECO:0000313" key="4">
    <source>
        <dbReference type="Proteomes" id="UP000005627"/>
    </source>
</evidence>
<feature type="region of interest" description="Disordered" evidence="1">
    <location>
        <begin position="423"/>
        <end position="490"/>
    </location>
</feature>
<feature type="compositionally biased region" description="Basic and acidic residues" evidence="1">
    <location>
        <begin position="383"/>
        <end position="399"/>
    </location>
</feature>
<feature type="region of interest" description="Disordered" evidence="1">
    <location>
        <begin position="259"/>
        <end position="289"/>
    </location>
</feature>
<dbReference type="Pfam" id="PF14438">
    <property type="entry name" value="SM-ATX"/>
    <property type="match status" value="1"/>
</dbReference>
<dbReference type="FunCoup" id="G8ZVP5">
    <property type="interactions" value="121"/>
</dbReference>
<dbReference type="InParanoid" id="G8ZVP5"/>
<dbReference type="GO" id="GO:0003729">
    <property type="term" value="F:mRNA binding"/>
    <property type="evidence" value="ECO:0007669"/>
    <property type="project" value="TreeGrafter"/>
</dbReference>